<dbReference type="AlphaFoldDB" id="A0A0N4TWL9"/>
<dbReference type="STRING" id="6280.A0A0N4TWL9"/>
<dbReference type="EMBL" id="UZAD01013371">
    <property type="protein sequence ID" value="VDN94447.1"/>
    <property type="molecule type" value="Genomic_DNA"/>
</dbReference>
<evidence type="ECO:0000313" key="3">
    <source>
        <dbReference type="WBParaSite" id="BPAG_0001333401-mRNA-1"/>
    </source>
</evidence>
<protein>
    <submittedName>
        <fullName evidence="3">Ovule protein</fullName>
    </submittedName>
</protein>
<gene>
    <name evidence="1" type="ORF">BPAG_LOCUS13262</name>
</gene>
<proteinExistence type="predicted"/>
<reference evidence="3" key="1">
    <citation type="submission" date="2017-02" db="UniProtKB">
        <authorList>
            <consortium name="WormBaseParasite"/>
        </authorList>
    </citation>
    <scope>IDENTIFICATION</scope>
</reference>
<reference evidence="1 2" key="2">
    <citation type="submission" date="2018-11" db="EMBL/GenBank/DDBJ databases">
        <authorList>
            <consortium name="Pathogen Informatics"/>
        </authorList>
    </citation>
    <scope>NUCLEOTIDE SEQUENCE [LARGE SCALE GENOMIC DNA]</scope>
</reference>
<evidence type="ECO:0000313" key="2">
    <source>
        <dbReference type="Proteomes" id="UP000278627"/>
    </source>
</evidence>
<dbReference type="Proteomes" id="UP000278627">
    <property type="component" value="Unassembled WGS sequence"/>
</dbReference>
<keyword evidence="2" id="KW-1185">Reference proteome</keyword>
<name>A0A0N4TWL9_BRUPA</name>
<dbReference type="WBParaSite" id="BPAG_0001333401-mRNA-1">
    <property type="protein sequence ID" value="BPAG_0001333401-mRNA-1"/>
    <property type="gene ID" value="BPAG_0001333401"/>
</dbReference>
<evidence type="ECO:0000313" key="1">
    <source>
        <dbReference type="EMBL" id="VDN94447.1"/>
    </source>
</evidence>
<sequence>MLRHSLKRIRNAVLTKYPCRKKNATTSSGEVWDDPWQAAISKTGINFCCELTFYLENIILFYLYHLFYQFEDTNICCHSLL</sequence>
<organism evidence="3">
    <name type="scientific">Brugia pahangi</name>
    <name type="common">Filarial nematode worm</name>
    <dbReference type="NCBI Taxonomy" id="6280"/>
    <lineage>
        <taxon>Eukaryota</taxon>
        <taxon>Metazoa</taxon>
        <taxon>Ecdysozoa</taxon>
        <taxon>Nematoda</taxon>
        <taxon>Chromadorea</taxon>
        <taxon>Rhabditida</taxon>
        <taxon>Spirurina</taxon>
        <taxon>Spiruromorpha</taxon>
        <taxon>Filarioidea</taxon>
        <taxon>Onchocercidae</taxon>
        <taxon>Brugia</taxon>
    </lineage>
</organism>
<accession>A0A0N4TWL9</accession>